<protein>
    <submittedName>
        <fullName evidence="2">Uncharacterized protein</fullName>
    </submittedName>
</protein>
<feature type="region of interest" description="Disordered" evidence="1">
    <location>
        <begin position="50"/>
        <end position="99"/>
    </location>
</feature>
<sequence>MEKPHKASAPLADSKSTDERLRQLAKHKAEIKAINAKMRRLSKENARLKTLVTTKKSSKPIKNKFGSSKSSVKRSPLHTSHEQNTPIIEGDSTPMTQDSTKWASNRVTAMSENAPVRATSGPPHGQVDLPCDVEGTADAESEPQVDDDDDARELGTEAFEFPSGSARGELIPVPDEVLAQFGPEEEGAEYEILVLPSGEFIRKRVVDE</sequence>
<evidence type="ECO:0000313" key="3">
    <source>
        <dbReference type="Proteomes" id="UP001237152"/>
    </source>
</evidence>
<evidence type="ECO:0000313" key="2">
    <source>
        <dbReference type="EMBL" id="QBZ80689.1"/>
    </source>
</evidence>
<feature type="region of interest" description="Disordered" evidence="1">
    <location>
        <begin position="115"/>
        <end position="150"/>
    </location>
</feature>
<feature type="compositionally biased region" description="Acidic residues" evidence="1">
    <location>
        <begin position="135"/>
        <end position="150"/>
    </location>
</feature>
<dbReference type="Proteomes" id="UP001237152">
    <property type="component" value="Segment"/>
</dbReference>
<proteinExistence type="predicted"/>
<evidence type="ECO:0000256" key="1">
    <source>
        <dbReference type="SAM" id="MobiDB-lite"/>
    </source>
</evidence>
<name>A0A4D6EHD9_9VIRU</name>
<organism evidence="2 3">
    <name type="scientific">Pandoravirus celtis</name>
    <dbReference type="NCBI Taxonomy" id="2568002"/>
    <lineage>
        <taxon>Viruses</taxon>
        <taxon>Pandoravirus</taxon>
    </lineage>
</organism>
<accession>A0A4D6EHD9</accession>
<gene>
    <name evidence="2" type="ORF">pclt_cds_91</name>
</gene>
<dbReference type="EMBL" id="MK174290">
    <property type="protein sequence ID" value="QBZ80689.1"/>
    <property type="molecule type" value="Genomic_DNA"/>
</dbReference>
<reference evidence="2" key="1">
    <citation type="journal article" date="2019" name="Front. Microbiol.">
        <title>Pandoravirus Celtis Illustrates the Microevolution Processes at Work in the Giant Pandoraviridae Genomes.</title>
        <authorList>
            <person name="Legendre M."/>
            <person name="Alempic J.M."/>
            <person name="Philippe N."/>
            <person name="Lartigue A."/>
            <person name="Jeudy S."/>
            <person name="Poirot O."/>
            <person name="Ta N.T."/>
            <person name="Nin S."/>
            <person name="Coute Y."/>
            <person name="Abergel C."/>
            <person name="Claverie J.M."/>
        </authorList>
    </citation>
    <scope>NUCLEOTIDE SEQUENCE</scope>
</reference>
<feature type="region of interest" description="Disordered" evidence="1">
    <location>
        <begin position="1"/>
        <end position="23"/>
    </location>
</feature>